<evidence type="ECO:0000313" key="2">
    <source>
        <dbReference type="EMBL" id="RXG18296.1"/>
    </source>
</evidence>
<reference evidence="2 3" key="1">
    <citation type="submission" date="2018-07" db="EMBL/GenBank/DDBJ databases">
        <title>Leeuwenhoekiella genomics.</title>
        <authorList>
            <person name="Tahon G."/>
            <person name="Willems A."/>
        </authorList>
    </citation>
    <scope>NUCLEOTIDE SEQUENCE [LARGE SCALE GENOMIC DNA]</scope>
    <source>
        <strain evidence="2 3">R-50232</strain>
    </source>
</reference>
<sequence length="196" mass="22506">MKFKEIVFTDAEAQRVYASYIKRIRHVLKNLLPADSEEILMEFNSHIYESIESRGDASELKSLLDATDKLGDPELVLKPLVADKMLDKATRSFNPLDVLKALMLNITNGISYIIFAILYLFLGAFIFMILAKLANEEVGLYFKNDQFVALGFVKNTSNYQEVLGYWFIPLMLLAAFLFYIAITLLLRLKKSFLKRN</sequence>
<accession>A0A4Q0P121</accession>
<evidence type="ECO:0000313" key="3">
    <source>
        <dbReference type="Proteomes" id="UP000289821"/>
    </source>
</evidence>
<gene>
    <name evidence="2" type="ORF">DSM04_101489</name>
</gene>
<feature type="transmembrane region" description="Helical" evidence="1">
    <location>
        <begin position="110"/>
        <end position="131"/>
    </location>
</feature>
<keyword evidence="3" id="KW-1185">Reference proteome</keyword>
<dbReference type="EMBL" id="QOVI01000001">
    <property type="protein sequence ID" value="RXG18296.1"/>
    <property type="molecule type" value="Genomic_DNA"/>
</dbReference>
<keyword evidence="1" id="KW-0472">Membrane</keyword>
<dbReference type="Pfam" id="PF22564">
    <property type="entry name" value="HAAS"/>
    <property type="match status" value="1"/>
</dbReference>
<dbReference type="Proteomes" id="UP000289821">
    <property type="component" value="Unassembled WGS sequence"/>
</dbReference>
<dbReference type="OrthoDB" id="1358731at2"/>
<name>A0A4Q0P121_9FLAO</name>
<keyword evidence="1" id="KW-1133">Transmembrane helix</keyword>
<protein>
    <submittedName>
        <fullName evidence="2">Putative membrane protein</fullName>
    </submittedName>
</protein>
<evidence type="ECO:0000256" key="1">
    <source>
        <dbReference type="SAM" id="Phobius"/>
    </source>
</evidence>
<keyword evidence="1" id="KW-0812">Transmembrane</keyword>
<dbReference type="AlphaFoldDB" id="A0A4Q0P121"/>
<proteinExistence type="predicted"/>
<comment type="caution">
    <text evidence="2">The sequence shown here is derived from an EMBL/GenBank/DDBJ whole genome shotgun (WGS) entry which is preliminary data.</text>
</comment>
<dbReference type="RefSeq" id="WP_128759854.1">
    <property type="nucleotide sequence ID" value="NZ_QOVI01000001.1"/>
</dbReference>
<feature type="transmembrane region" description="Helical" evidence="1">
    <location>
        <begin position="163"/>
        <end position="186"/>
    </location>
</feature>
<organism evidence="2 3">
    <name type="scientific">Leeuwenhoekiella aestuarii</name>
    <dbReference type="NCBI Taxonomy" id="2249426"/>
    <lineage>
        <taxon>Bacteria</taxon>
        <taxon>Pseudomonadati</taxon>
        <taxon>Bacteroidota</taxon>
        <taxon>Flavobacteriia</taxon>
        <taxon>Flavobacteriales</taxon>
        <taxon>Flavobacteriaceae</taxon>
        <taxon>Leeuwenhoekiella</taxon>
    </lineage>
</organism>